<protein>
    <recommendedName>
        <fullName evidence="5">Fucose-specific lectin</fullName>
    </recommendedName>
</protein>
<feature type="compositionally biased region" description="Polar residues" evidence="1">
    <location>
        <begin position="1"/>
        <end position="10"/>
    </location>
</feature>
<evidence type="ECO:0008006" key="5">
    <source>
        <dbReference type="Google" id="ProtNLM"/>
    </source>
</evidence>
<feature type="region of interest" description="Disordered" evidence="1">
    <location>
        <begin position="1"/>
        <end position="69"/>
    </location>
</feature>
<evidence type="ECO:0000256" key="1">
    <source>
        <dbReference type="SAM" id="MobiDB-lite"/>
    </source>
</evidence>
<keyword evidence="2" id="KW-1133">Transmembrane helix</keyword>
<dbReference type="Proteomes" id="UP000283383">
    <property type="component" value="Unassembled WGS sequence"/>
</dbReference>
<comment type="caution">
    <text evidence="3">The sequence shown here is derived from an EMBL/GenBank/DDBJ whole genome shotgun (WGS) entry which is preliminary data.</text>
</comment>
<evidence type="ECO:0000313" key="4">
    <source>
        <dbReference type="Proteomes" id="UP000283383"/>
    </source>
</evidence>
<dbReference type="Gene3D" id="2.120.10.70">
    <property type="entry name" value="Fucose-specific lectin"/>
    <property type="match status" value="1"/>
</dbReference>
<evidence type="ECO:0000313" key="3">
    <source>
        <dbReference type="EMBL" id="RKF59211.1"/>
    </source>
</evidence>
<evidence type="ECO:0000256" key="2">
    <source>
        <dbReference type="SAM" id="Phobius"/>
    </source>
</evidence>
<dbReference type="EMBL" id="MCBQ01017666">
    <property type="protein sequence ID" value="RKF59211.1"/>
    <property type="molecule type" value="Genomic_DNA"/>
</dbReference>
<sequence length="495" mass="54421">MEPQLSNVCFKNTKDAGQDQPEPLKNMEVISSKTNYPQTSAQTLATPYNIQGETHEHGSSSTTTSPAEQSTYFSCEKIPLTDGGEKQRVEEPPGPIIIQPEPLPPNYYNARVLDRPVPVSKRFWKKHLYWILGILVLLIVLFSIIGVIVSRLKSPKEQTYEVKRNFTRSSVACTGLTLNDNKTWNMQVFSQNSSGQIELQVSLDGKTFEPAKNLSLTIPPRKESPISATAQQDSHTGVIMLNVFYISGINNVTMSAITCAEGSADCLTIGNKLIPTAIPVSRDTGLASVSVNNSQDWRVYYHDHYGFISQVKGNSSSFNLGSRIGGEGLNGSDITAVNINSSTNNIHVFYTDMLTKALFNLQLQGNWTTPRPVSNARVTNWNPYSGLGSAYRPSLDQLHVYYTGLDKGVYEFVLNGTSSSSGTTGSNSSFQPQPDGSRPWAEADYEGADITAIGWEDQVRFFQPARGRLVMGELNDTTWGEIFVDMITSGSKILA</sequence>
<feature type="transmembrane region" description="Helical" evidence="2">
    <location>
        <begin position="128"/>
        <end position="149"/>
    </location>
</feature>
<gene>
    <name evidence="3" type="ORF">GcM3_176010</name>
</gene>
<keyword evidence="4" id="KW-1185">Reference proteome</keyword>
<reference evidence="3 4" key="1">
    <citation type="journal article" date="2018" name="BMC Genomics">
        <title>Comparative genome analyses reveal sequence features reflecting distinct modes of host-adaptation between dicot and monocot powdery mildew.</title>
        <authorList>
            <person name="Wu Y."/>
            <person name="Ma X."/>
            <person name="Pan Z."/>
            <person name="Kale S.D."/>
            <person name="Song Y."/>
            <person name="King H."/>
            <person name="Zhang Q."/>
            <person name="Presley C."/>
            <person name="Deng X."/>
            <person name="Wei C.I."/>
            <person name="Xiao S."/>
        </authorList>
    </citation>
    <scope>NUCLEOTIDE SEQUENCE [LARGE SCALE GENOMIC DNA]</scope>
    <source>
        <strain evidence="3">UMSG3</strain>
    </source>
</reference>
<feature type="region of interest" description="Disordered" evidence="1">
    <location>
        <begin position="420"/>
        <end position="441"/>
    </location>
</feature>
<keyword evidence="2" id="KW-0472">Membrane</keyword>
<accession>A0A420HP67</accession>
<proteinExistence type="predicted"/>
<dbReference type="SUPFAM" id="SSF89372">
    <property type="entry name" value="Fucose-specific lectin"/>
    <property type="match status" value="1"/>
</dbReference>
<keyword evidence="2" id="KW-0812">Transmembrane</keyword>
<dbReference type="AlphaFoldDB" id="A0A420HP67"/>
<feature type="compositionally biased region" description="Low complexity" evidence="1">
    <location>
        <begin position="420"/>
        <end position="429"/>
    </location>
</feature>
<name>A0A420HP67_9PEZI</name>
<feature type="compositionally biased region" description="Polar residues" evidence="1">
    <location>
        <begin position="29"/>
        <end position="51"/>
    </location>
</feature>
<organism evidence="3 4">
    <name type="scientific">Golovinomyces cichoracearum</name>
    <dbReference type="NCBI Taxonomy" id="62708"/>
    <lineage>
        <taxon>Eukaryota</taxon>
        <taxon>Fungi</taxon>
        <taxon>Dikarya</taxon>
        <taxon>Ascomycota</taxon>
        <taxon>Pezizomycotina</taxon>
        <taxon>Leotiomycetes</taxon>
        <taxon>Erysiphales</taxon>
        <taxon>Erysiphaceae</taxon>
        <taxon>Golovinomyces</taxon>
    </lineage>
</organism>